<accession>A0A1H0E504</accession>
<protein>
    <recommendedName>
        <fullName evidence="4">Chromosome partitioning protein ParA</fullName>
    </recommendedName>
</protein>
<sequence>MDIPLGFHHGYAPQKETTMPTQRLREELQSLRDQLERDPPLNDEERASIETLIEDIEIQLANEEALADESLVDGINLAVERFEVSHPTLAGTLRSIVQSLANMGI</sequence>
<dbReference type="InterPro" id="IPR025516">
    <property type="entry name" value="DUF4404"/>
</dbReference>
<proteinExistence type="predicted"/>
<evidence type="ECO:0000313" key="2">
    <source>
        <dbReference type="EMBL" id="SDN77436.1"/>
    </source>
</evidence>
<evidence type="ECO:0008006" key="4">
    <source>
        <dbReference type="Google" id="ProtNLM"/>
    </source>
</evidence>
<dbReference type="EMBL" id="FNIJ01000005">
    <property type="protein sequence ID" value="SDN77436.1"/>
    <property type="molecule type" value="Genomic_DNA"/>
</dbReference>
<dbReference type="Pfam" id="PF14357">
    <property type="entry name" value="DUF4404"/>
    <property type="match status" value="1"/>
</dbReference>
<organism evidence="2 3">
    <name type="scientific">Pseudomonas jinjuensis</name>
    <dbReference type="NCBI Taxonomy" id="198616"/>
    <lineage>
        <taxon>Bacteria</taxon>
        <taxon>Pseudomonadati</taxon>
        <taxon>Pseudomonadota</taxon>
        <taxon>Gammaproteobacteria</taxon>
        <taxon>Pseudomonadales</taxon>
        <taxon>Pseudomonadaceae</taxon>
        <taxon>Pseudomonas</taxon>
    </lineage>
</organism>
<name>A0A1H0E504_9PSED</name>
<feature type="region of interest" description="Disordered" evidence="1">
    <location>
        <begin position="1"/>
        <end position="22"/>
    </location>
</feature>
<gene>
    <name evidence="2" type="ORF">SAMN05216193_10541</name>
</gene>
<evidence type="ECO:0000256" key="1">
    <source>
        <dbReference type="SAM" id="MobiDB-lite"/>
    </source>
</evidence>
<dbReference type="STRING" id="198616.SAMN05216193_10541"/>
<reference evidence="3" key="1">
    <citation type="submission" date="2016-10" db="EMBL/GenBank/DDBJ databases">
        <authorList>
            <person name="Varghese N."/>
            <person name="Submissions S."/>
        </authorList>
    </citation>
    <scope>NUCLEOTIDE SEQUENCE [LARGE SCALE GENOMIC DNA]</scope>
    <source>
        <strain evidence="3">JCM 21621</strain>
    </source>
</reference>
<dbReference type="Proteomes" id="UP000242957">
    <property type="component" value="Unassembled WGS sequence"/>
</dbReference>
<keyword evidence="3" id="KW-1185">Reference proteome</keyword>
<dbReference type="AlphaFoldDB" id="A0A1H0E504"/>
<evidence type="ECO:0000313" key="3">
    <source>
        <dbReference type="Proteomes" id="UP000242957"/>
    </source>
</evidence>